<dbReference type="PROSITE" id="PS51098">
    <property type="entry name" value="PTS_EIIB_TYPE_1"/>
    <property type="match status" value="1"/>
</dbReference>
<evidence type="ECO:0000256" key="4">
    <source>
        <dbReference type="ARBA" id="ARBA00022597"/>
    </source>
</evidence>
<dbReference type="GO" id="GO:0005886">
    <property type="term" value="C:plasma membrane"/>
    <property type="evidence" value="ECO:0007669"/>
    <property type="project" value="UniProtKB-SubCell"/>
</dbReference>
<keyword evidence="10 12" id="KW-0472">Membrane</keyword>
<dbReference type="EMBL" id="JABZGW010000013">
    <property type="protein sequence ID" value="MBF4807230.1"/>
    <property type="molecule type" value="Genomic_DNA"/>
</dbReference>
<feature type="transmembrane region" description="Helical" evidence="12">
    <location>
        <begin position="110"/>
        <end position="128"/>
    </location>
</feature>
<evidence type="ECO:0000256" key="12">
    <source>
        <dbReference type="SAM" id="Phobius"/>
    </source>
</evidence>
<organism evidence="16 17">
    <name type="scientific">Lancefieldella rimae</name>
    <dbReference type="NCBI Taxonomy" id="1383"/>
    <lineage>
        <taxon>Bacteria</taxon>
        <taxon>Bacillati</taxon>
        <taxon>Actinomycetota</taxon>
        <taxon>Coriobacteriia</taxon>
        <taxon>Coriobacteriales</taxon>
        <taxon>Atopobiaceae</taxon>
        <taxon>Lancefieldella</taxon>
    </lineage>
</organism>
<feature type="transmembrane region" description="Helical" evidence="12">
    <location>
        <begin position="264"/>
        <end position="281"/>
    </location>
</feature>
<keyword evidence="8" id="KW-0418">Kinase</keyword>
<evidence type="ECO:0000256" key="1">
    <source>
        <dbReference type="ARBA" id="ARBA00004651"/>
    </source>
</evidence>
<dbReference type="InterPro" id="IPR003352">
    <property type="entry name" value="PTS_EIIC"/>
</dbReference>
<feature type="transmembrane region" description="Helical" evidence="12">
    <location>
        <begin position="327"/>
        <end position="350"/>
    </location>
</feature>
<feature type="domain" description="PTS EIIB type-1" evidence="14">
    <location>
        <begin position="6"/>
        <end position="89"/>
    </location>
</feature>
<dbReference type="PROSITE" id="PS00371">
    <property type="entry name" value="PTS_EIIA_TYPE_1_HIS"/>
    <property type="match status" value="1"/>
</dbReference>
<dbReference type="InterPro" id="IPR011055">
    <property type="entry name" value="Dup_hybrid_motif"/>
</dbReference>
<dbReference type="Pfam" id="PF02378">
    <property type="entry name" value="PTS_EIIC"/>
    <property type="match status" value="1"/>
</dbReference>
<dbReference type="Pfam" id="PF00367">
    <property type="entry name" value="PTS_EIIB"/>
    <property type="match status" value="1"/>
</dbReference>
<feature type="transmembrane region" description="Helical" evidence="12">
    <location>
        <begin position="434"/>
        <end position="467"/>
    </location>
</feature>
<evidence type="ECO:0000256" key="2">
    <source>
        <dbReference type="ARBA" id="ARBA00022448"/>
    </source>
</evidence>
<dbReference type="NCBIfam" id="TIGR00830">
    <property type="entry name" value="PTBA"/>
    <property type="match status" value="1"/>
</dbReference>
<dbReference type="InterPro" id="IPR050558">
    <property type="entry name" value="PTS_Sugar-Specific_Components"/>
</dbReference>
<keyword evidence="5" id="KW-0808">Transferase</keyword>
<evidence type="ECO:0000256" key="3">
    <source>
        <dbReference type="ARBA" id="ARBA00022475"/>
    </source>
</evidence>
<dbReference type="InterPro" id="IPR018113">
    <property type="entry name" value="PTrfase_EIIB_Cys"/>
</dbReference>
<reference evidence="16" key="1">
    <citation type="submission" date="2020-04" db="EMBL/GenBank/DDBJ databases">
        <title>Deep metagenomics examines the oral microbiome during advanced dental caries in children, revealing novel taxa and co-occurrences with host molecules.</title>
        <authorList>
            <person name="Baker J.L."/>
            <person name="Morton J.T."/>
            <person name="Dinis M."/>
            <person name="Alvarez R."/>
            <person name="Tran N.C."/>
            <person name="Knight R."/>
            <person name="Edlund A."/>
        </authorList>
    </citation>
    <scope>NUCLEOTIDE SEQUENCE</scope>
    <source>
        <strain evidence="16">JCVI_38_bin.5</strain>
    </source>
</reference>
<protein>
    <submittedName>
        <fullName evidence="16">PTS glucose transporter subunit IIA</fullName>
    </submittedName>
</protein>
<dbReference type="InterPro" id="IPR013013">
    <property type="entry name" value="PTS_EIIC_1"/>
</dbReference>
<dbReference type="SUPFAM" id="SSF51261">
    <property type="entry name" value="Duplicated hybrid motif"/>
    <property type="match status" value="1"/>
</dbReference>
<dbReference type="GO" id="GO:0009401">
    <property type="term" value="P:phosphoenolpyruvate-dependent sugar phosphotransferase system"/>
    <property type="evidence" value="ECO:0007669"/>
    <property type="project" value="UniProtKB-KW"/>
</dbReference>
<keyword evidence="2" id="KW-0813">Transport</keyword>
<keyword evidence="6" id="KW-0598">Phosphotransferase system</keyword>
<gene>
    <name evidence="16" type="ORF">HXK26_00830</name>
</gene>
<dbReference type="FunFam" id="2.70.70.10:FF:000001">
    <property type="entry name" value="PTS system glucose-specific IIA component"/>
    <property type="match status" value="1"/>
</dbReference>
<dbReference type="InterPro" id="IPR036878">
    <property type="entry name" value="Glu_permease_IIB"/>
</dbReference>
<evidence type="ECO:0000256" key="8">
    <source>
        <dbReference type="ARBA" id="ARBA00022777"/>
    </source>
</evidence>
<feature type="transmembrane region" description="Helical" evidence="12">
    <location>
        <begin position="293"/>
        <end position="321"/>
    </location>
</feature>
<evidence type="ECO:0000259" key="15">
    <source>
        <dbReference type="PROSITE" id="PS51103"/>
    </source>
</evidence>
<keyword evidence="4 16" id="KW-0762">Sugar transport</keyword>
<accession>A0A930YP84</accession>
<dbReference type="PANTHER" id="PTHR30175">
    <property type="entry name" value="PHOSPHOTRANSFERASE SYSTEM TRANSPORT PROTEIN"/>
    <property type="match status" value="1"/>
</dbReference>
<dbReference type="FunFam" id="3.30.1360.60:FF:000001">
    <property type="entry name" value="PTS system glucose-specific IIBC component PtsG"/>
    <property type="match status" value="1"/>
</dbReference>
<dbReference type="AlphaFoldDB" id="A0A930YP84"/>
<keyword evidence="3" id="KW-1003">Cell membrane</keyword>
<dbReference type="Proteomes" id="UP000698335">
    <property type="component" value="Unassembled WGS sequence"/>
</dbReference>
<keyword evidence="7 12" id="KW-0812">Transmembrane</keyword>
<dbReference type="InterPro" id="IPR001996">
    <property type="entry name" value="PTS_IIB_1"/>
</dbReference>
<name>A0A930YP84_9ACTN</name>
<dbReference type="PROSITE" id="PS51103">
    <property type="entry name" value="PTS_EIIC_TYPE_1"/>
    <property type="match status" value="1"/>
</dbReference>
<dbReference type="GO" id="GO:0016301">
    <property type="term" value="F:kinase activity"/>
    <property type="evidence" value="ECO:0007669"/>
    <property type="project" value="UniProtKB-KW"/>
</dbReference>
<dbReference type="PROSITE" id="PS01035">
    <property type="entry name" value="PTS_EIIB_TYPE_1_CYS"/>
    <property type="match status" value="1"/>
</dbReference>
<evidence type="ECO:0000256" key="10">
    <source>
        <dbReference type="ARBA" id="ARBA00023136"/>
    </source>
</evidence>
<evidence type="ECO:0000313" key="17">
    <source>
        <dbReference type="Proteomes" id="UP000698335"/>
    </source>
</evidence>
<evidence type="ECO:0000313" key="16">
    <source>
        <dbReference type="EMBL" id="MBF4807230.1"/>
    </source>
</evidence>
<dbReference type="Gene3D" id="3.30.1360.60">
    <property type="entry name" value="Glucose permease domain IIB"/>
    <property type="match status" value="1"/>
</dbReference>
<dbReference type="GO" id="GO:0008982">
    <property type="term" value="F:protein-N(PI)-phosphohistidine-sugar phosphotransferase activity"/>
    <property type="evidence" value="ECO:0007669"/>
    <property type="project" value="InterPro"/>
</dbReference>
<evidence type="ECO:0000256" key="11">
    <source>
        <dbReference type="PROSITE-ProRule" id="PRU00421"/>
    </source>
</evidence>
<dbReference type="PROSITE" id="PS51093">
    <property type="entry name" value="PTS_EIIA_TYPE_1"/>
    <property type="match status" value="1"/>
</dbReference>
<dbReference type="Gene3D" id="2.70.70.10">
    <property type="entry name" value="Glucose Permease (Domain IIA)"/>
    <property type="match status" value="1"/>
</dbReference>
<comment type="caution">
    <text evidence="16">The sequence shown here is derived from an EMBL/GenBank/DDBJ whole genome shotgun (WGS) entry which is preliminary data.</text>
</comment>
<evidence type="ECO:0000256" key="6">
    <source>
        <dbReference type="ARBA" id="ARBA00022683"/>
    </source>
</evidence>
<feature type="active site" description="Phosphocysteine intermediate; for EIIB activity" evidence="11">
    <location>
        <position position="28"/>
    </location>
</feature>
<dbReference type="CDD" id="cd00212">
    <property type="entry name" value="PTS_IIB_glc"/>
    <property type="match status" value="1"/>
</dbReference>
<proteinExistence type="predicted"/>
<evidence type="ECO:0000256" key="7">
    <source>
        <dbReference type="ARBA" id="ARBA00022692"/>
    </source>
</evidence>
<evidence type="ECO:0000259" key="14">
    <source>
        <dbReference type="PROSITE" id="PS51098"/>
    </source>
</evidence>
<feature type="domain" description="PTS EIIA type-1" evidence="13">
    <location>
        <begin position="565"/>
        <end position="669"/>
    </location>
</feature>
<sequence>MALDHAEAARQILEAVGGADNIVSAAHCATRLRLVVADDSKVNKEAVDNAVGAKGSFQAAGQLQVIYGTGTVNKVFDEFVAQGHISASSKDTAKEAAMAKANPFQRAVKALGDVFVPIIPAIVASGLLMGLTEGINNAMGGALETNSWYILIHTFSNASFVFLQILIGFSAARVFGGNEFLGGVIGMIMNHTALMNAWSIPGAVQQLGDTAYQIVGSQSAPQWLSSATGTAVDAAHATASAIMAAGGIPQVQLFGFYNVTLQGYQGHVIPVVIAVFIMCMLEKWLHKHVPDMLDLFVTPLVTVLVTGVLTLTVIGPLFSWIENGVMIGFQFLLAIPFGLGGALVGAIYPATVVLGVHHMFNALEATLIANTGIDNFNPIISCCNVAQGAACLAVFVKTRSMKKKELALPSGISGFLGITEPAIYGVNLPSMKPFIAAMIGGAVGGALVSILGVVSIAYGITGIFGFLITTGHSVAYAICILVAAVIAFAITWTLYKDAEDITQTKEEQQPNIEKVVATTAATAKQTAAVATSVAESNQGVVPSAGADTIAAPMSGKAIAMTEVSDPVFASEAMGKGAAIEPTEGKVFSPVDGSITMAAETGHAVGLLSDSGTEVLIHIGIDTVTLKGAPFTVKCAAGDKVKKGALLMDVDLGAIKAANLPTTTMVVITNTDDYASVEGQTGSDVKAGDTLISVS</sequence>
<feature type="transmembrane region" description="Helical" evidence="12">
    <location>
        <begin position="406"/>
        <end position="428"/>
    </location>
</feature>
<feature type="transmembrane region" description="Helical" evidence="12">
    <location>
        <begin position="474"/>
        <end position="495"/>
    </location>
</feature>
<dbReference type="GO" id="GO:0015771">
    <property type="term" value="P:trehalose transport"/>
    <property type="evidence" value="ECO:0007669"/>
    <property type="project" value="TreeGrafter"/>
</dbReference>
<evidence type="ECO:0000256" key="9">
    <source>
        <dbReference type="ARBA" id="ARBA00022989"/>
    </source>
</evidence>
<evidence type="ECO:0000259" key="13">
    <source>
        <dbReference type="PROSITE" id="PS51093"/>
    </source>
</evidence>
<comment type="subcellular location">
    <subcellularLocation>
        <location evidence="1">Cell membrane</location>
        <topology evidence="1">Multi-pass membrane protein</topology>
    </subcellularLocation>
</comment>
<keyword evidence="9 12" id="KW-1133">Transmembrane helix</keyword>
<dbReference type="Pfam" id="PF00358">
    <property type="entry name" value="PTS_EIIA_1"/>
    <property type="match status" value="1"/>
</dbReference>
<feature type="domain" description="PTS EIIC type-1" evidence="15">
    <location>
        <begin position="109"/>
        <end position="510"/>
    </location>
</feature>
<feature type="transmembrane region" description="Helical" evidence="12">
    <location>
        <begin position="148"/>
        <end position="168"/>
    </location>
</feature>
<feature type="transmembrane region" description="Helical" evidence="12">
    <location>
        <begin position="180"/>
        <end position="200"/>
    </location>
</feature>
<dbReference type="SUPFAM" id="SSF55604">
    <property type="entry name" value="Glucose permease domain IIB"/>
    <property type="match status" value="1"/>
</dbReference>
<dbReference type="GO" id="GO:0090589">
    <property type="term" value="F:protein-phosphocysteine-trehalose phosphotransferase system transporter activity"/>
    <property type="evidence" value="ECO:0007669"/>
    <property type="project" value="TreeGrafter"/>
</dbReference>
<dbReference type="InterPro" id="IPR001127">
    <property type="entry name" value="PTS_EIIA_1_perm"/>
</dbReference>
<dbReference type="PANTHER" id="PTHR30175:SF7">
    <property type="entry name" value="NEGATIVE REGULATOR OF SACY ACTIVITY"/>
    <property type="match status" value="1"/>
</dbReference>
<evidence type="ECO:0000256" key="5">
    <source>
        <dbReference type="ARBA" id="ARBA00022679"/>
    </source>
</evidence>